<dbReference type="PANTHER" id="PTHR37984">
    <property type="entry name" value="PROTEIN CBG26694"/>
    <property type="match status" value="1"/>
</dbReference>
<reference evidence="3 4" key="1">
    <citation type="submission" date="2023-02" db="EMBL/GenBank/DDBJ databases">
        <title>LHISI_Scaffold_Assembly.</title>
        <authorList>
            <person name="Stuart O.P."/>
            <person name="Cleave R."/>
            <person name="Magrath M.J.L."/>
            <person name="Mikheyev A.S."/>
        </authorList>
    </citation>
    <scope>NUCLEOTIDE SEQUENCE [LARGE SCALE GENOMIC DNA]</scope>
    <source>
        <strain evidence="3">Daus_M_001</strain>
        <tissue evidence="3">Leg muscle</tissue>
    </source>
</reference>
<feature type="domain" description="Reverse transcriptase/retrotransposon-derived protein RNase H-like" evidence="2">
    <location>
        <begin position="1"/>
        <end position="77"/>
    </location>
</feature>
<evidence type="ECO:0000256" key="1">
    <source>
        <dbReference type="ARBA" id="ARBA00023268"/>
    </source>
</evidence>
<evidence type="ECO:0000313" key="4">
    <source>
        <dbReference type="Proteomes" id="UP001159363"/>
    </source>
</evidence>
<organism evidence="3 4">
    <name type="scientific">Dryococelus australis</name>
    <dbReference type="NCBI Taxonomy" id="614101"/>
    <lineage>
        <taxon>Eukaryota</taxon>
        <taxon>Metazoa</taxon>
        <taxon>Ecdysozoa</taxon>
        <taxon>Arthropoda</taxon>
        <taxon>Hexapoda</taxon>
        <taxon>Insecta</taxon>
        <taxon>Pterygota</taxon>
        <taxon>Neoptera</taxon>
        <taxon>Polyneoptera</taxon>
        <taxon>Phasmatodea</taxon>
        <taxon>Verophasmatodea</taxon>
        <taxon>Anareolatae</taxon>
        <taxon>Phasmatidae</taxon>
        <taxon>Eurycanthinae</taxon>
        <taxon>Dryococelus</taxon>
    </lineage>
</organism>
<evidence type="ECO:0000259" key="2">
    <source>
        <dbReference type="Pfam" id="PF17919"/>
    </source>
</evidence>
<name>A0ABQ9GAA8_9NEOP</name>
<dbReference type="InterPro" id="IPR041577">
    <property type="entry name" value="RT_RNaseH_2"/>
</dbReference>
<dbReference type="InterPro" id="IPR043502">
    <property type="entry name" value="DNA/RNA_pol_sf"/>
</dbReference>
<keyword evidence="4" id="KW-1185">Reference proteome</keyword>
<dbReference type="Pfam" id="PF17919">
    <property type="entry name" value="RT_RNaseH_2"/>
    <property type="match status" value="1"/>
</dbReference>
<accession>A0ABQ9GAA8</accession>
<dbReference type="EMBL" id="JARBHB010000014">
    <property type="protein sequence ID" value="KAJ8868363.1"/>
    <property type="molecule type" value="Genomic_DNA"/>
</dbReference>
<protein>
    <recommendedName>
        <fullName evidence="2">Reverse transcriptase/retrotransposon-derived protein RNase H-like domain-containing protein</fullName>
    </recommendedName>
</protein>
<comment type="caution">
    <text evidence="3">The sequence shown here is derived from an EMBL/GenBank/DDBJ whole genome shotgun (WGS) entry which is preliminary data.</text>
</comment>
<sequence length="246" mass="27862">MLAHYDENKPLVLTCDATPYVLGAVMAVKEKNGQEWPLAFASRTLSDTERNYGQFDKKGLALVYGVNKFQKYLFGWTSTIFSRQQAIVGVGCHYQTWWKTPLHPADLLFLELEDAPYDAIEIAAATEADSSLQTVKTWIENGRTLPVVGKFKSWFNELSLSRGCILWSNRVVIPQRLEQPILEELHAHHPGIVVMEELARSNANCASKQGTVDQLYEGRNFLIVVDAYTKWLEIIPTRLMTSEVVI</sequence>
<gene>
    <name evidence="3" type="ORF">PR048_029879</name>
</gene>
<dbReference type="InterPro" id="IPR050951">
    <property type="entry name" value="Retrovirus_Pol_polyprotein"/>
</dbReference>
<dbReference type="Proteomes" id="UP001159363">
    <property type="component" value="Chromosome 13"/>
</dbReference>
<proteinExistence type="predicted"/>
<dbReference type="PANTHER" id="PTHR37984:SF5">
    <property type="entry name" value="PROTEIN NYNRIN-LIKE"/>
    <property type="match status" value="1"/>
</dbReference>
<evidence type="ECO:0000313" key="3">
    <source>
        <dbReference type="EMBL" id="KAJ8868363.1"/>
    </source>
</evidence>
<keyword evidence="1" id="KW-0511">Multifunctional enzyme</keyword>
<dbReference type="SUPFAM" id="SSF56672">
    <property type="entry name" value="DNA/RNA polymerases"/>
    <property type="match status" value="1"/>
</dbReference>